<feature type="region of interest" description="Disordered" evidence="1">
    <location>
        <begin position="142"/>
        <end position="161"/>
    </location>
</feature>
<dbReference type="EMBL" id="SJKA01000022">
    <property type="protein sequence ID" value="TCC19930.1"/>
    <property type="molecule type" value="Genomic_DNA"/>
</dbReference>
<keyword evidence="3" id="KW-1185">Reference proteome</keyword>
<evidence type="ECO:0000256" key="1">
    <source>
        <dbReference type="SAM" id="MobiDB-lite"/>
    </source>
</evidence>
<dbReference type="Proteomes" id="UP000292695">
    <property type="component" value="Unassembled WGS sequence"/>
</dbReference>
<evidence type="ECO:0000313" key="3">
    <source>
        <dbReference type="Proteomes" id="UP000292695"/>
    </source>
</evidence>
<accession>A0A4R0I054</accession>
<sequence>MAITFTKKQVERMVETLDQDHEDMTEAAKAALDTALEIVMERAKFTVVGQLYHPTGHLSPNEARSNQVALGWYATEKQATDAALQLVYSTATHETFKSWTLPIFNGTPAAYYITRKKAREAAEIALKGGKNAELERRIQWFRDNPGQEPPNWGPIWKTKED</sequence>
<organism evidence="2 3">
    <name type="scientific">Kribbella sindirgiensis</name>
    <dbReference type="NCBI Taxonomy" id="1124744"/>
    <lineage>
        <taxon>Bacteria</taxon>
        <taxon>Bacillati</taxon>
        <taxon>Actinomycetota</taxon>
        <taxon>Actinomycetes</taxon>
        <taxon>Propionibacteriales</taxon>
        <taxon>Kribbellaceae</taxon>
        <taxon>Kribbella</taxon>
    </lineage>
</organism>
<evidence type="ECO:0000313" key="2">
    <source>
        <dbReference type="EMBL" id="TCC19930.1"/>
    </source>
</evidence>
<proteinExistence type="predicted"/>
<dbReference type="AlphaFoldDB" id="A0A4R0I054"/>
<dbReference type="RefSeq" id="WP_131295847.1">
    <property type="nucleotide sequence ID" value="NZ_SJKA01000022.1"/>
</dbReference>
<gene>
    <name evidence="2" type="ORF">E0H50_37505</name>
</gene>
<name>A0A4R0I054_9ACTN</name>
<reference evidence="2 3" key="1">
    <citation type="submission" date="2019-02" db="EMBL/GenBank/DDBJ databases">
        <title>Kribbella capetownensis sp. nov. and Kribbella speibonae sp. nov., isolated from soil.</title>
        <authorList>
            <person name="Curtis S.M."/>
            <person name="Norton I."/>
            <person name="Everest G.J."/>
            <person name="Meyers P.R."/>
        </authorList>
    </citation>
    <scope>NUCLEOTIDE SEQUENCE [LARGE SCALE GENOMIC DNA]</scope>
    <source>
        <strain evidence="2 3">DSM 27082</strain>
    </source>
</reference>
<comment type="caution">
    <text evidence="2">The sequence shown here is derived from an EMBL/GenBank/DDBJ whole genome shotgun (WGS) entry which is preliminary data.</text>
</comment>
<protein>
    <submittedName>
        <fullName evidence="2">Uncharacterized protein</fullName>
    </submittedName>
</protein>